<dbReference type="InterPro" id="IPR036291">
    <property type="entry name" value="NAD(P)-bd_dom_sf"/>
</dbReference>
<feature type="compositionally biased region" description="Basic and acidic residues" evidence="4">
    <location>
        <begin position="273"/>
        <end position="292"/>
    </location>
</feature>
<feature type="compositionally biased region" description="Basic and acidic residues" evidence="4">
    <location>
        <begin position="188"/>
        <end position="227"/>
    </location>
</feature>
<dbReference type="PRINTS" id="PR00081">
    <property type="entry name" value="GDHRDH"/>
</dbReference>
<dbReference type="PANTHER" id="PTHR43639">
    <property type="entry name" value="OXIDOREDUCTASE, SHORT-CHAIN DEHYDROGENASE/REDUCTASE FAMILY (AFU_ORTHOLOGUE AFUA_5G02870)"/>
    <property type="match status" value="1"/>
</dbReference>
<dbReference type="InterPro" id="IPR057326">
    <property type="entry name" value="KR_dom"/>
</dbReference>
<dbReference type="InterPro" id="IPR002347">
    <property type="entry name" value="SDR_fam"/>
</dbReference>
<protein>
    <submittedName>
        <fullName evidence="6">NADP-dependent 3-hydroxy acid dehydrogenase YdfG</fullName>
    </submittedName>
</protein>
<evidence type="ECO:0000256" key="3">
    <source>
        <dbReference type="RuleBase" id="RU000363"/>
    </source>
</evidence>
<feature type="compositionally biased region" description="Basic residues" evidence="4">
    <location>
        <begin position="228"/>
        <end position="260"/>
    </location>
</feature>
<dbReference type="PROSITE" id="PS00061">
    <property type="entry name" value="ADH_SHORT"/>
    <property type="match status" value="1"/>
</dbReference>
<dbReference type="EMBL" id="JACGWV010000001">
    <property type="protein sequence ID" value="MBA8807688.1"/>
    <property type="molecule type" value="Genomic_DNA"/>
</dbReference>
<feature type="domain" description="Ketoreductase" evidence="5">
    <location>
        <begin position="12"/>
        <end position="209"/>
    </location>
</feature>
<dbReference type="RefSeq" id="WP_425566322.1">
    <property type="nucleotide sequence ID" value="NZ_BAAATF010000007.1"/>
</dbReference>
<gene>
    <name evidence="6" type="ORF">FHX71_001630</name>
</gene>
<dbReference type="CDD" id="cd05233">
    <property type="entry name" value="SDR_c"/>
    <property type="match status" value="1"/>
</dbReference>
<evidence type="ECO:0000259" key="5">
    <source>
        <dbReference type="SMART" id="SM00822"/>
    </source>
</evidence>
<name>A0A7W3PDE2_9MICO</name>
<evidence type="ECO:0000256" key="2">
    <source>
        <dbReference type="ARBA" id="ARBA00023002"/>
    </source>
</evidence>
<dbReference type="Pfam" id="PF00106">
    <property type="entry name" value="adh_short"/>
    <property type="match status" value="1"/>
</dbReference>
<sequence>MEGTMSKQLQGKTALVTGSTSNIGAAIAERFAAEGARVVVSGRSKDRGDAVVDRIVRAGGEAVFVAADLDGSKAASEALAREATAALGGRLDVLVNNAGLFPGGPTATITEETVDLVYAVNVKAPFFLVAALAPAMVERGDGAIINMASWGARLGVPGSALYTSSKGAIETLTRSWAAEFGPLRRDRERDLTRRHPRDAAGPRRAWRDADVGHTRRRERAAGGDRRRSGLSRQRRGTLRARIGVRHRRRPLRRRGPRPASHRLNPSPTPEPTAARHPDGRRAAGHGGDLRPG</sequence>
<dbReference type="SMART" id="SM00822">
    <property type="entry name" value="PKS_KR"/>
    <property type="match status" value="1"/>
</dbReference>
<dbReference type="SUPFAM" id="SSF51735">
    <property type="entry name" value="NAD(P)-binding Rossmann-fold domains"/>
    <property type="match status" value="1"/>
</dbReference>
<organism evidence="6 7">
    <name type="scientific">Promicromonospora sukumoe</name>
    <dbReference type="NCBI Taxonomy" id="88382"/>
    <lineage>
        <taxon>Bacteria</taxon>
        <taxon>Bacillati</taxon>
        <taxon>Actinomycetota</taxon>
        <taxon>Actinomycetes</taxon>
        <taxon>Micrococcales</taxon>
        <taxon>Promicromonosporaceae</taxon>
        <taxon>Promicromonospora</taxon>
    </lineage>
</organism>
<evidence type="ECO:0000313" key="7">
    <source>
        <dbReference type="Proteomes" id="UP000540568"/>
    </source>
</evidence>
<comment type="similarity">
    <text evidence="1 3">Belongs to the short-chain dehydrogenases/reductases (SDR) family.</text>
</comment>
<dbReference type="Proteomes" id="UP000540568">
    <property type="component" value="Unassembled WGS sequence"/>
</dbReference>
<dbReference type="Gene3D" id="3.40.50.720">
    <property type="entry name" value="NAD(P)-binding Rossmann-like Domain"/>
    <property type="match status" value="1"/>
</dbReference>
<proteinExistence type="inferred from homology"/>
<evidence type="ECO:0000256" key="4">
    <source>
        <dbReference type="SAM" id="MobiDB-lite"/>
    </source>
</evidence>
<feature type="region of interest" description="Disordered" evidence="4">
    <location>
        <begin position="188"/>
        <end position="292"/>
    </location>
</feature>
<keyword evidence="2" id="KW-0560">Oxidoreductase</keyword>
<dbReference type="GO" id="GO:0016491">
    <property type="term" value="F:oxidoreductase activity"/>
    <property type="evidence" value="ECO:0007669"/>
    <property type="project" value="UniProtKB-KW"/>
</dbReference>
<comment type="caution">
    <text evidence="6">The sequence shown here is derived from an EMBL/GenBank/DDBJ whole genome shotgun (WGS) entry which is preliminary data.</text>
</comment>
<accession>A0A7W3PDE2</accession>
<evidence type="ECO:0000313" key="6">
    <source>
        <dbReference type="EMBL" id="MBA8807688.1"/>
    </source>
</evidence>
<reference evidence="6 7" key="1">
    <citation type="submission" date="2020-07" db="EMBL/GenBank/DDBJ databases">
        <title>Sequencing the genomes of 1000 actinobacteria strains.</title>
        <authorList>
            <person name="Klenk H.-P."/>
        </authorList>
    </citation>
    <scope>NUCLEOTIDE SEQUENCE [LARGE SCALE GENOMIC DNA]</scope>
    <source>
        <strain evidence="6 7">DSM 44121</strain>
    </source>
</reference>
<dbReference type="PANTHER" id="PTHR43639:SF1">
    <property type="entry name" value="SHORT-CHAIN DEHYDROGENASE_REDUCTASE FAMILY PROTEIN"/>
    <property type="match status" value="1"/>
</dbReference>
<dbReference type="AlphaFoldDB" id="A0A7W3PDE2"/>
<keyword evidence="7" id="KW-1185">Reference proteome</keyword>
<dbReference type="InterPro" id="IPR020904">
    <property type="entry name" value="Sc_DH/Rdtase_CS"/>
</dbReference>
<dbReference type="PRINTS" id="PR00080">
    <property type="entry name" value="SDRFAMILY"/>
</dbReference>
<evidence type="ECO:0000256" key="1">
    <source>
        <dbReference type="ARBA" id="ARBA00006484"/>
    </source>
</evidence>